<proteinExistence type="inferred from homology"/>
<evidence type="ECO:0000256" key="1">
    <source>
        <dbReference type="ARBA" id="ARBA00005437"/>
    </source>
</evidence>
<accession>A0A6G4UAS6</accession>
<dbReference type="SUPFAM" id="SSF54518">
    <property type="entry name" value="Tubby C-terminal domain-like"/>
    <property type="match status" value="1"/>
</dbReference>
<protein>
    <recommendedName>
        <fullName evidence="4">Tubby C 2 family protein</fullName>
    </recommendedName>
</protein>
<gene>
    <name evidence="2" type="ORF">G5C51_31895</name>
</gene>
<evidence type="ECO:0008006" key="4">
    <source>
        <dbReference type="Google" id="ProtNLM"/>
    </source>
</evidence>
<dbReference type="Pfam" id="PF04525">
    <property type="entry name" value="LOR"/>
    <property type="match status" value="1"/>
</dbReference>
<dbReference type="Gene3D" id="2.40.160.200">
    <property type="entry name" value="LURP1-related"/>
    <property type="match status" value="1"/>
</dbReference>
<reference evidence="2 3" key="1">
    <citation type="submission" date="2020-02" db="EMBL/GenBank/DDBJ databases">
        <title>Whole-genome analyses of novel actinobacteria.</title>
        <authorList>
            <person name="Sahin N."/>
        </authorList>
    </citation>
    <scope>NUCLEOTIDE SEQUENCE [LARGE SCALE GENOMIC DNA]</scope>
    <source>
        <strain evidence="2 3">A7024</strain>
    </source>
</reference>
<dbReference type="Proteomes" id="UP000481583">
    <property type="component" value="Unassembled WGS sequence"/>
</dbReference>
<dbReference type="InterPro" id="IPR025659">
    <property type="entry name" value="Tubby-like_C"/>
</dbReference>
<name>A0A6G4UAS6_9ACTN</name>
<keyword evidence="3" id="KW-1185">Reference proteome</keyword>
<organism evidence="2 3">
    <name type="scientific">Streptomyces coryli</name>
    <dbReference type="NCBI Taxonomy" id="1128680"/>
    <lineage>
        <taxon>Bacteria</taxon>
        <taxon>Bacillati</taxon>
        <taxon>Actinomycetota</taxon>
        <taxon>Actinomycetes</taxon>
        <taxon>Kitasatosporales</taxon>
        <taxon>Streptomycetaceae</taxon>
        <taxon>Streptomyces</taxon>
    </lineage>
</organism>
<evidence type="ECO:0000313" key="3">
    <source>
        <dbReference type="Proteomes" id="UP000481583"/>
    </source>
</evidence>
<dbReference type="InterPro" id="IPR007612">
    <property type="entry name" value="LOR"/>
</dbReference>
<dbReference type="AlphaFoldDB" id="A0A6G4UAS6"/>
<comment type="similarity">
    <text evidence="1">Belongs to the LOR family.</text>
</comment>
<dbReference type="EMBL" id="JAAKZV010000208">
    <property type="protein sequence ID" value="NGN68488.1"/>
    <property type="molecule type" value="Genomic_DNA"/>
</dbReference>
<sequence length="165" mass="19004">MKYLVRERLFGIGDDSWVEDEHGAKAFHIDGKVGRLRDTLELQDPGGAVAALVKQKLASWRPSMTIERDGELLCTVKRKRLTLLRERFVAKLATGEQVDVIGNFVDKEFDIEYEGVRLARISRRWFRLRDTYAVDVRHQDADPALLIAIAICVDRIAERERTEDH</sequence>
<dbReference type="RefSeq" id="WP_165242487.1">
    <property type="nucleotide sequence ID" value="NZ_JAAKZV010000208.1"/>
</dbReference>
<comment type="caution">
    <text evidence="2">The sequence shown here is derived from an EMBL/GenBank/DDBJ whole genome shotgun (WGS) entry which is preliminary data.</text>
</comment>
<dbReference type="InterPro" id="IPR038595">
    <property type="entry name" value="LOR_sf"/>
</dbReference>
<evidence type="ECO:0000313" key="2">
    <source>
        <dbReference type="EMBL" id="NGN68488.1"/>
    </source>
</evidence>